<dbReference type="Proteomes" id="UP001465976">
    <property type="component" value="Unassembled WGS sequence"/>
</dbReference>
<dbReference type="EMBL" id="JBAHYK010000163">
    <property type="protein sequence ID" value="KAL0577346.1"/>
    <property type="molecule type" value="Genomic_DNA"/>
</dbReference>
<sequence length="404" mass="45714">MPEPSRLEQAFQDAIAKAKAAQLRRNNKQPNARSMKDRLVNCGKWFRRHTHPRITLEAAVYEGLKKEGNQLIGDTDEPMQDLPAEVQEAKDNYATNCADAFDKFIEKKPLFGDFLDHCAAKDDGEGLLQVVNLVNGCAQQVLYDDNNHLKSAMHKLLSPDPFTGFSRVQHLHPASKEDRGVKNELICKYFMTREDMIAFKEGDANVQRGLIQKYCAPNFKLTADDLPVFLYNVDIIDRDKMNVGLLKAQILIRSAQYILTGPTTYGQPARVRPAVPLTARGDNAHIMRITAITPDFIFYVCCVVQFAMSSVRSWSEWDGAFSLHEFWDQLQFNFYDQCEAWQHDVLRLWNRTVFGAPNGRVDAPVRIRQPNPNSDSNRLRRQRDKERAAEAEAAAAVAAAGDGV</sequence>
<name>A0ABR3FPW2_9AGAR</name>
<accession>A0ABR3FPW2</accession>
<evidence type="ECO:0000313" key="3">
    <source>
        <dbReference type="Proteomes" id="UP001465976"/>
    </source>
</evidence>
<dbReference type="InterPro" id="IPR046521">
    <property type="entry name" value="DUF6698"/>
</dbReference>
<evidence type="ECO:0000313" key="2">
    <source>
        <dbReference type="EMBL" id="KAL0577346.1"/>
    </source>
</evidence>
<evidence type="ECO:0000256" key="1">
    <source>
        <dbReference type="SAM" id="MobiDB-lite"/>
    </source>
</evidence>
<comment type="caution">
    <text evidence="2">The sequence shown here is derived from an EMBL/GenBank/DDBJ whole genome shotgun (WGS) entry which is preliminary data.</text>
</comment>
<keyword evidence="3" id="KW-1185">Reference proteome</keyword>
<feature type="region of interest" description="Disordered" evidence="1">
    <location>
        <begin position="363"/>
        <end position="385"/>
    </location>
</feature>
<dbReference type="Pfam" id="PF20414">
    <property type="entry name" value="DUF6698"/>
    <property type="match status" value="1"/>
</dbReference>
<protein>
    <submittedName>
        <fullName evidence="2">Uncharacterized protein</fullName>
    </submittedName>
</protein>
<reference evidence="2 3" key="1">
    <citation type="submission" date="2024-02" db="EMBL/GenBank/DDBJ databases">
        <title>A draft genome for the cacao thread blight pathogen Marasmius crinis-equi.</title>
        <authorList>
            <person name="Cohen S.P."/>
            <person name="Baruah I.K."/>
            <person name="Amoako-Attah I."/>
            <person name="Bukari Y."/>
            <person name="Meinhardt L.W."/>
            <person name="Bailey B.A."/>
        </authorList>
    </citation>
    <scope>NUCLEOTIDE SEQUENCE [LARGE SCALE GENOMIC DNA]</scope>
    <source>
        <strain evidence="2 3">GH-76</strain>
    </source>
</reference>
<proteinExistence type="predicted"/>
<gene>
    <name evidence="2" type="ORF">V5O48_004645</name>
</gene>
<organism evidence="2 3">
    <name type="scientific">Marasmius crinis-equi</name>
    <dbReference type="NCBI Taxonomy" id="585013"/>
    <lineage>
        <taxon>Eukaryota</taxon>
        <taxon>Fungi</taxon>
        <taxon>Dikarya</taxon>
        <taxon>Basidiomycota</taxon>
        <taxon>Agaricomycotina</taxon>
        <taxon>Agaricomycetes</taxon>
        <taxon>Agaricomycetidae</taxon>
        <taxon>Agaricales</taxon>
        <taxon>Marasmiineae</taxon>
        <taxon>Marasmiaceae</taxon>
        <taxon>Marasmius</taxon>
    </lineage>
</organism>